<keyword evidence="3" id="KW-1185">Reference proteome</keyword>
<protein>
    <recommendedName>
        <fullName evidence="4">PE family protein</fullName>
    </recommendedName>
</protein>
<evidence type="ECO:0000256" key="1">
    <source>
        <dbReference type="SAM" id="MobiDB-lite"/>
    </source>
</evidence>
<evidence type="ECO:0000313" key="3">
    <source>
        <dbReference type="Proteomes" id="UP001500689"/>
    </source>
</evidence>
<name>A0ABP6Y0V8_9PSEU</name>
<proteinExistence type="predicted"/>
<reference evidence="3" key="1">
    <citation type="journal article" date="2019" name="Int. J. Syst. Evol. Microbiol.">
        <title>The Global Catalogue of Microorganisms (GCM) 10K type strain sequencing project: providing services to taxonomists for standard genome sequencing and annotation.</title>
        <authorList>
            <consortium name="The Broad Institute Genomics Platform"/>
            <consortium name="The Broad Institute Genome Sequencing Center for Infectious Disease"/>
            <person name="Wu L."/>
            <person name="Ma J."/>
        </authorList>
    </citation>
    <scope>NUCLEOTIDE SEQUENCE [LARGE SCALE GENOMIC DNA]</scope>
    <source>
        <strain evidence="3">JCM 16898</strain>
    </source>
</reference>
<evidence type="ECO:0008006" key="4">
    <source>
        <dbReference type="Google" id="ProtNLM"/>
    </source>
</evidence>
<evidence type="ECO:0000313" key="2">
    <source>
        <dbReference type="EMBL" id="GAA3574714.1"/>
    </source>
</evidence>
<dbReference type="Proteomes" id="UP001500689">
    <property type="component" value="Unassembled WGS sequence"/>
</dbReference>
<organism evidence="2 3">
    <name type="scientific">Amycolatopsis ultiminotia</name>
    <dbReference type="NCBI Taxonomy" id="543629"/>
    <lineage>
        <taxon>Bacteria</taxon>
        <taxon>Bacillati</taxon>
        <taxon>Actinomycetota</taxon>
        <taxon>Actinomycetes</taxon>
        <taxon>Pseudonocardiales</taxon>
        <taxon>Pseudonocardiaceae</taxon>
        <taxon>Amycolatopsis</taxon>
    </lineage>
</organism>
<comment type="caution">
    <text evidence="2">The sequence shown here is derived from an EMBL/GenBank/DDBJ whole genome shotgun (WGS) entry which is preliminary data.</text>
</comment>
<gene>
    <name evidence="2" type="ORF">GCM10022222_69070</name>
</gene>
<feature type="region of interest" description="Disordered" evidence="1">
    <location>
        <begin position="1"/>
        <end position="61"/>
    </location>
</feature>
<feature type="compositionally biased region" description="Gly residues" evidence="1">
    <location>
        <begin position="23"/>
        <end position="51"/>
    </location>
</feature>
<sequence length="164" mass="16218">MVQPAPEPGNWLDGLGFDIWDPTGGGGGGGGGAGGAGGGGAASGGGLGPSGQGFSLSRDEATSMLNQAKGIRADLGNMIPAAEQLTRMKPPAEEPASKAFNALAAGSGGNAGAFGYGVGHIKREYAYVDKLVERLEDALHLVRSGEQNAVDSVEGTAAHDDGVL</sequence>
<accession>A0ABP6Y0V8</accession>
<dbReference type="EMBL" id="BAAAZN010000019">
    <property type="protein sequence ID" value="GAA3574714.1"/>
    <property type="molecule type" value="Genomic_DNA"/>
</dbReference>